<comment type="subcellular location">
    <subcellularLocation>
        <location evidence="1">Membrane</location>
        <topology evidence="1">Single-pass membrane protein</topology>
    </subcellularLocation>
    <subcellularLocation>
        <location evidence="2">Mitochondrion membrane</location>
    </subcellularLocation>
</comment>
<keyword evidence="3" id="KW-0812">Transmembrane</keyword>
<evidence type="ECO:0000256" key="1">
    <source>
        <dbReference type="ARBA" id="ARBA00004167"/>
    </source>
</evidence>
<evidence type="ECO:0000256" key="6">
    <source>
        <dbReference type="ARBA" id="ARBA00023128"/>
    </source>
</evidence>
<accession>A0A5C3ED05</accession>
<protein>
    <submittedName>
        <fullName evidence="10">Related to PET100 ### chaperone that specifically facilitates the assembly of cytochrome c oxidase</fullName>
    </submittedName>
</protein>
<dbReference type="Proteomes" id="UP000324022">
    <property type="component" value="Unassembled WGS sequence"/>
</dbReference>
<dbReference type="InterPro" id="IPR018625">
    <property type="entry name" value="Pet100"/>
</dbReference>
<evidence type="ECO:0000256" key="4">
    <source>
        <dbReference type="ARBA" id="ARBA00022946"/>
    </source>
</evidence>
<feature type="compositionally biased region" description="Low complexity" evidence="9">
    <location>
        <begin position="88"/>
        <end position="100"/>
    </location>
</feature>
<organism evidence="10 11">
    <name type="scientific">Ustilago trichophora</name>
    <dbReference type="NCBI Taxonomy" id="86804"/>
    <lineage>
        <taxon>Eukaryota</taxon>
        <taxon>Fungi</taxon>
        <taxon>Dikarya</taxon>
        <taxon>Basidiomycota</taxon>
        <taxon>Ustilaginomycotina</taxon>
        <taxon>Ustilaginomycetes</taxon>
        <taxon>Ustilaginales</taxon>
        <taxon>Ustilaginaceae</taxon>
        <taxon>Ustilago</taxon>
    </lineage>
</organism>
<reference evidence="10 11" key="1">
    <citation type="submission" date="2018-03" db="EMBL/GenBank/DDBJ databases">
        <authorList>
            <person name="Guldener U."/>
        </authorList>
    </citation>
    <scope>NUCLEOTIDE SEQUENCE [LARGE SCALE GENOMIC DNA]</scope>
    <source>
        <strain evidence="10 11">NBRC100155</strain>
    </source>
</reference>
<proteinExistence type="inferred from homology"/>
<evidence type="ECO:0000313" key="10">
    <source>
        <dbReference type="EMBL" id="SPO27501.1"/>
    </source>
</evidence>
<evidence type="ECO:0000256" key="2">
    <source>
        <dbReference type="ARBA" id="ARBA00004325"/>
    </source>
</evidence>
<keyword evidence="4" id="KW-0809">Transit peptide</keyword>
<dbReference type="PANTHER" id="PTHR33968">
    <property type="entry name" value="PROTEIN PET100 HOMOLOG, MITOCHONDRIAL"/>
    <property type="match status" value="1"/>
</dbReference>
<dbReference type="OrthoDB" id="18175at2759"/>
<sequence>MAGPNLELFKFGMYLFFPLAVMVHYGDPSFYSRHVLPIRDQFWPKEESLYRPPRNSEDLKTALDEMKAKRLAKREARLREQGEEVNDTSASSTSTRVATSPMTQKMQDSKISQLVEDQRSQRLV</sequence>
<feature type="region of interest" description="Disordered" evidence="9">
    <location>
        <begin position="70"/>
        <end position="124"/>
    </location>
</feature>
<evidence type="ECO:0000256" key="3">
    <source>
        <dbReference type="ARBA" id="ARBA00022692"/>
    </source>
</evidence>
<comment type="similarity">
    <text evidence="8">Belongs to the PET100 family.</text>
</comment>
<dbReference type="GO" id="GO:0033617">
    <property type="term" value="P:mitochondrial respiratory chain complex IV assembly"/>
    <property type="evidence" value="ECO:0007669"/>
    <property type="project" value="InterPro"/>
</dbReference>
<evidence type="ECO:0000256" key="9">
    <source>
        <dbReference type="SAM" id="MobiDB-lite"/>
    </source>
</evidence>
<evidence type="ECO:0000256" key="7">
    <source>
        <dbReference type="ARBA" id="ARBA00023136"/>
    </source>
</evidence>
<evidence type="ECO:0000256" key="8">
    <source>
        <dbReference type="ARBA" id="ARBA00038077"/>
    </source>
</evidence>
<feature type="compositionally biased region" description="Basic and acidic residues" evidence="9">
    <location>
        <begin position="70"/>
        <end position="82"/>
    </location>
</feature>
<evidence type="ECO:0000256" key="5">
    <source>
        <dbReference type="ARBA" id="ARBA00022989"/>
    </source>
</evidence>
<gene>
    <name evidence="10" type="ORF">UTRI_10618</name>
</gene>
<dbReference type="PANTHER" id="PTHR33968:SF1">
    <property type="entry name" value="PROTEIN PET100 HOMOLOG, MITOCHONDRIAL"/>
    <property type="match status" value="1"/>
</dbReference>
<keyword evidence="11" id="KW-1185">Reference proteome</keyword>
<evidence type="ECO:0000313" key="11">
    <source>
        <dbReference type="Proteomes" id="UP000324022"/>
    </source>
</evidence>
<dbReference type="GO" id="GO:0051082">
    <property type="term" value="F:unfolded protein binding"/>
    <property type="evidence" value="ECO:0007669"/>
    <property type="project" value="TreeGrafter"/>
</dbReference>
<dbReference type="EMBL" id="OOIN01000017">
    <property type="protein sequence ID" value="SPO27501.1"/>
    <property type="molecule type" value="Genomic_DNA"/>
</dbReference>
<dbReference type="AlphaFoldDB" id="A0A5C3ED05"/>
<feature type="compositionally biased region" description="Polar residues" evidence="9">
    <location>
        <begin position="101"/>
        <end position="112"/>
    </location>
</feature>
<keyword evidence="6" id="KW-0496">Mitochondrion</keyword>
<keyword evidence="7" id="KW-0472">Membrane</keyword>
<keyword evidence="5" id="KW-1133">Transmembrane helix</keyword>
<dbReference type="Pfam" id="PF09803">
    <property type="entry name" value="Pet100"/>
    <property type="match status" value="1"/>
</dbReference>
<dbReference type="GO" id="GO:0005743">
    <property type="term" value="C:mitochondrial inner membrane"/>
    <property type="evidence" value="ECO:0007669"/>
    <property type="project" value="TreeGrafter"/>
</dbReference>
<name>A0A5C3ED05_9BASI</name>